<gene>
    <name evidence="4" type="ORF">PCAR00345_LOCUS28616</name>
    <name evidence="5" type="ORF">PCAR00345_LOCUS28618</name>
</gene>
<evidence type="ECO:0000313" key="5">
    <source>
        <dbReference type="EMBL" id="CAE0775982.1"/>
    </source>
</evidence>
<organism evidence="4">
    <name type="scientific">Chrysotila carterae</name>
    <name type="common">Marine alga</name>
    <name type="synonym">Syracosphaera carterae</name>
    <dbReference type="NCBI Taxonomy" id="13221"/>
    <lineage>
        <taxon>Eukaryota</taxon>
        <taxon>Haptista</taxon>
        <taxon>Haptophyta</taxon>
        <taxon>Prymnesiophyceae</taxon>
        <taxon>Isochrysidales</taxon>
        <taxon>Isochrysidaceae</taxon>
        <taxon>Chrysotila</taxon>
    </lineage>
</organism>
<accession>A0A6T0AI04</accession>
<sequence length="350" mass="37865">MAAAVTRIRFPLVKHLQSGDGDRVVRVFGGFASRCSQSPASSLHTVRNSGLSSIIPCALRNARHAFASGSLDGPRVKSLMSATRTLKTAAAIATGSGMFLTYSVMSGDSSSNAGYSQHVTHLCACQGSSTEPTTPSTPSATASTYLDMFTDQLSRMTGDIEDEKHSLEEGPMRYAVYARRAIQTVLVKGRLVAYTSDVGESVRPVVPKWMVRACYGITWLYVAVDVGYNTTEEYLRGSPQLVVLRTAIHAATFQSIASVALPAFLIHQVLVHNVVRIFSHLLAARADTRTGYQAACTLSSLFVSAHSPLFRHACWAPRIVKGMMSISYSRRSGKLVRSYCGLPTIYRSIG</sequence>
<evidence type="ECO:0000256" key="1">
    <source>
        <dbReference type="ARBA" id="ARBA00009224"/>
    </source>
</evidence>
<comment type="similarity">
    <text evidence="1">Belongs to the MTFP1 family.</text>
</comment>
<dbReference type="PANTHER" id="PTHR11001">
    <property type="entry name" value="MITOCHONDRIAL FISSION PROCESS PROTEIN 1"/>
    <property type="match status" value="1"/>
</dbReference>
<evidence type="ECO:0000256" key="2">
    <source>
        <dbReference type="ARBA" id="ARBA00017835"/>
    </source>
</evidence>
<dbReference type="InterPro" id="IPR019560">
    <property type="entry name" value="Mitochondrial_18_kDa_protein"/>
</dbReference>
<protein>
    <recommendedName>
        <fullName evidence="2">Mitochondrial fission process protein 1</fullName>
    </recommendedName>
    <alternativeName>
        <fullName evidence="3">Mitochondrial 18 kDa protein</fullName>
    </alternativeName>
</protein>
<name>A0A6T0AI04_CHRCT</name>
<proteinExistence type="inferred from homology"/>
<dbReference type="GO" id="GO:0005739">
    <property type="term" value="C:mitochondrion"/>
    <property type="evidence" value="ECO:0007669"/>
    <property type="project" value="TreeGrafter"/>
</dbReference>
<evidence type="ECO:0000313" key="4">
    <source>
        <dbReference type="EMBL" id="CAE0775980.1"/>
    </source>
</evidence>
<dbReference type="Pfam" id="PF10558">
    <property type="entry name" value="MTP18"/>
    <property type="match status" value="1"/>
</dbReference>
<dbReference type="PANTHER" id="PTHR11001:SF2">
    <property type="entry name" value="MITOCHONDRIAL FISSION PROCESS PROTEIN 1"/>
    <property type="match status" value="1"/>
</dbReference>
<dbReference type="AlphaFoldDB" id="A0A6T0AI04"/>
<dbReference type="EMBL" id="HBIZ01044699">
    <property type="protein sequence ID" value="CAE0775980.1"/>
    <property type="molecule type" value="Transcribed_RNA"/>
</dbReference>
<dbReference type="EMBL" id="HBIZ01044701">
    <property type="protein sequence ID" value="CAE0775982.1"/>
    <property type="molecule type" value="Transcribed_RNA"/>
</dbReference>
<dbReference type="GO" id="GO:0000266">
    <property type="term" value="P:mitochondrial fission"/>
    <property type="evidence" value="ECO:0007669"/>
    <property type="project" value="TreeGrafter"/>
</dbReference>
<evidence type="ECO:0000256" key="3">
    <source>
        <dbReference type="ARBA" id="ARBA00029631"/>
    </source>
</evidence>
<reference evidence="4" key="1">
    <citation type="submission" date="2021-01" db="EMBL/GenBank/DDBJ databases">
        <authorList>
            <person name="Corre E."/>
            <person name="Pelletier E."/>
            <person name="Niang G."/>
            <person name="Scheremetjew M."/>
            <person name="Finn R."/>
            <person name="Kale V."/>
            <person name="Holt S."/>
            <person name="Cochrane G."/>
            <person name="Meng A."/>
            <person name="Brown T."/>
            <person name="Cohen L."/>
        </authorList>
    </citation>
    <scope>NUCLEOTIDE SEQUENCE</scope>
    <source>
        <strain evidence="4">CCMP645</strain>
    </source>
</reference>